<keyword evidence="4" id="KW-0863">Zinc-finger</keyword>
<keyword evidence="3" id="KW-0539">Nucleus</keyword>
<dbReference type="InParanoid" id="A0A3Q0GIY8"/>
<dbReference type="SUPFAM" id="SSF57716">
    <property type="entry name" value="Glucocorticoid receptor-like (DNA-binding domain)"/>
    <property type="match status" value="1"/>
</dbReference>
<dbReference type="Pfam" id="PF00320">
    <property type="entry name" value="GATA"/>
    <property type="match status" value="1"/>
</dbReference>
<dbReference type="KEGG" id="asn:102386092"/>
<dbReference type="GO" id="GO:0006357">
    <property type="term" value="P:regulation of transcription by RNA polymerase II"/>
    <property type="evidence" value="ECO:0007669"/>
    <property type="project" value="TreeGrafter"/>
</dbReference>
<dbReference type="InterPro" id="IPR001041">
    <property type="entry name" value="2Fe-2S_ferredoxin-type"/>
</dbReference>
<feature type="domain" description="GATA-type" evidence="6">
    <location>
        <begin position="128"/>
        <end position="163"/>
    </location>
</feature>
<dbReference type="GO" id="GO:0043565">
    <property type="term" value="F:sequence-specific DNA binding"/>
    <property type="evidence" value="ECO:0007669"/>
    <property type="project" value="InterPro"/>
</dbReference>
<dbReference type="InterPro" id="IPR013088">
    <property type="entry name" value="Znf_NHR/GATA"/>
</dbReference>
<evidence type="ECO:0000313" key="8">
    <source>
        <dbReference type="RefSeq" id="XP_025059629.1"/>
    </source>
</evidence>
<dbReference type="Gene3D" id="3.30.50.10">
    <property type="entry name" value="Erythroid Transcription Factor GATA-1, subunit A"/>
    <property type="match status" value="1"/>
</dbReference>
<dbReference type="GO" id="GO:0005634">
    <property type="term" value="C:nucleus"/>
    <property type="evidence" value="ECO:0007669"/>
    <property type="project" value="TreeGrafter"/>
</dbReference>
<feature type="compositionally biased region" description="Gly residues" evidence="5">
    <location>
        <begin position="1"/>
        <end position="10"/>
    </location>
</feature>
<keyword evidence="4" id="KW-0479">Metal-binding</keyword>
<dbReference type="SMART" id="SM00401">
    <property type="entry name" value="ZnF_GATA"/>
    <property type="match status" value="1"/>
</dbReference>
<dbReference type="GO" id="GO:0048599">
    <property type="term" value="P:oocyte development"/>
    <property type="evidence" value="ECO:0007669"/>
    <property type="project" value="TreeGrafter"/>
</dbReference>
<evidence type="ECO:0000256" key="5">
    <source>
        <dbReference type="SAM" id="MobiDB-lite"/>
    </source>
</evidence>
<dbReference type="RefSeq" id="XP_025059629.1">
    <property type="nucleotide sequence ID" value="XM_025203844.1"/>
</dbReference>
<dbReference type="Gene3D" id="3.10.20.30">
    <property type="match status" value="1"/>
</dbReference>
<reference evidence="8" key="1">
    <citation type="submission" date="2025-08" db="UniProtKB">
        <authorList>
            <consortium name="RefSeq"/>
        </authorList>
    </citation>
    <scope>IDENTIFICATION</scope>
</reference>
<dbReference type="InterPro" id="IPR036010">
    <property type="entry name" value="2Fe-2S_ferredoxin-like_sf"/>
</dbReference>
<feature type="region of interest" description="Disordered" evidence="5">
    <location>
        <begin position="1"/>
        <end position="22"/>
    </location>
</feature>
<accession>A0A3Q0GIY8</accession>
<keyword evidence="4" id="KW-0862">Zinc</keyword>
<dbReference type="CDD" id="cd00202">
    <property type="entry name" value="ZnF_GATA"/>
    <property type="match status" value="1"/>
</dbReference>
<proteinExistence type="predicted"/>
<dbReference type="InterPro" id="IPR018298">
    <property type="entry name" value="Adrenodoxin_Fe-S_BS"/>
</dbReference>
<dbReference type="GO" id="GO:0140647">
    <property type="term" value="P:P450-containing electron transport chain"/>
    <property type="evidence" value="ECO:0007669"/>
    <property type="project" value="InterPro"/>
</dbReference>
<gene>
    <name evidence="8" type="primary">FDX2</name>
</gene>
<keyword evidence="1" id="KW-0408">Iron</keyword>
<dbReference type="PROSITE" id="PS50114">
    <property type="entry name" value="GATA_ZN_FINGER_2"/>
    <property type="match status" value="1"/>
</dbReference>
<dbReference type="InterPro" id="IPR053116">
    <property type="entry name" value="GATA-type_Znf_Regulator"/>
</dbReference>
<keyword evidence="1" id="KW-0001">2Fe-2S</keyword>
<dbReference type="InterPro" id="IPR000679">
    <property type="entry name" value="Znf_GATA"/>
</dbReference>
<name>A0A3Q0GIY8_ALLSI</name>
<evidence type="ECO:0000259" key="6">
    <source>
        <dbReference type="PROSITE" id="PS50114"/>
    </source>
</evidence>
<dbReference type="GO" id="GO:0008270">
    <property type="term" value="F:zinc ion binding"/>
    <property type="evidence" value="ECO:0007669"/>
    <property type="project" value="UniProtKB-KW"/>
</dbReference>
<dbReference type="GO" id="GO:0051537">
    <property type="term" value="F:2 iron, 2 sulfur cluster binding"/>
    <property type="evidence" value="ECO:0007669"/>
    <property type="project" value="UniProtKB-KW"/>
</dbReference>
<protein>
    <submittedName>
        <fullName evidence="8">Ferredoxin-2, mitochondrial</fullName>
    </submittedName>
</protein>
<dbReference type="SUPFAM" id="SSF54292">
    <property type="entry name" value="2Fe-2S ferredoxin-like"/>
    <property type="match status" value="1"/>
</dbReference>
<dbReference type="PANTHER" id="PTHR47341">
    <property type="entry name" value="GATA-TYPE ZINC FINGER PROTEIN 1"/>
    <property type="match status" value="1"/>
</dbReference>
<dbReference type="PANTHER" id="PTHR47341:SF1">
    <property type="entry name" value="GATA-TYPE ZINC FINGER PROTEIN 1"/>
    <property type="match status" value="1"/>
</dbReference>
<evidence type="ECO:0000256" key="3">
    <source>
        <dbReference type="ARBA" id="ARBA00023242"/>
    </source>
</evidence>
<evidence type="ECO:0000256" key="2">
    <source>
        <dbReference type="ARBA" id="ARBA00023014"/>
    </source>
</evidence>
<evidence type="ECO:0000256" key="1">
    <source>
        <dbReference type="ARBA" id="ARBA00022714"/>
    </source>
</evidence>
<keyword evidence="2" id="KW-0411">Iron-sulfur</keyword>
<dbReference type="PRINTS" id="PR00619">
    <property type="entry name" value="GATAZNFINGER"/>
</dbReference>
<dbReference type="CTD" id="112812"/>
<organism evidence="7 8">
    <name type="scientific">Alligator sinensis</name>
    <name type="common">Chinese alligator</name>
    <dbReference type="NCBI Taxonomy" id="38654"/>
    <lineage>
        <taxon>Eukaryota</taxon>
        <taxon>Metazoa</taxon>
        <taxon>Chordata</taxon>
        <taxon>Craniata</taxon>
        <taxon>Vertebrata</taxon>
        <taxon>Euteleostomi</taxon>
        <taxon>Archelosauria</taxon>
        <taxon>Archosauria</taxon>
        <taxon>Crocodylia</taxon>
        <taxon>Alligatoridae</taxon>
        <taxon>Alligatorinae</taxon>
        <taxon>Alligator</taxon>
    </lineage>
</organism>
<dbReference type="STRING" id="38654.A0A3Q0GIY8"/>
<sequence>MAASMAGGGPSRSQAPEEEPCPAEPVGAMVNVVFIDRSGHRIPVQGRVGDNVLHLAQRHGIELEGACEASLACSTCHVYVKEAFVDKLPIPDESPTCWRRRGHQANLIKQLCLSRELSSEDEPDSLSAQRGKCCASCKTQKTPLWRIAEDGTPLCNACGIRYKKYRIRCFRCWNIPRKNRKLRSWCPKCGERLHLAVAMPRSRKRKGDDDILTPPIKVLYC</sequence>
<evidence type="ECO:0000313" key="7">
    <source>
        <dbReference type="Proteomes" id="UP000189705"/>
    </source>
</evidence>
<dbReference type="InterPro" id="IPR012675">
    <property type="entry name" value="Beta-grasp_dom_sf"/>
</dbReference>
<dbReference type="CDD" id="cd00207">
    <property type="entry name" value="fer2"/>
    <property type="match status" value="1"/>
</dbReference>
<dbReference type="GO" id="GO:0007283">
    <property type="term" value="P:spermatogenesis"/>
    <property type="evidence" value="ECO:0007669"/>
    <property type="project" value="TreeGrafter"/>
</dbReference>
<dbReference type="Pfam" id="PF00111">
    <property type="entry name" value="Fer2"/>
    <property type="match status" value="1"/>
</dbReference>
<evidence type="ECO:0000256" key="4">
    <source>
        <dbReference type="PROSITE-ProRule" id="PRU00094"/>
    </source>
</evidence>
<dbReference type="PROSITE" id="PS00814">
    <property type="entry name" value="ADX"/>
    <property type="match status" value="1"/>
</dbReference>
<dbReference type="GeneID" id="102386092"/>
<dbReference type="AlphaFoldDB" id="A0A3Q0GIY8"/>
<dbReference type="Proteomes" id="UP000189705">
    <property type="component" value="Unplaced"/>
</dbReference>
<keyword evidence="7" id="KW-1185">Reference proteome</keyword>